<feature type="modified residue" description="4-aspartylphosphate" evidence="1">
    <location>
        <position position="65"/>
    </location>
</feature>
<dbReference type="PANTHER" id="PTHR43228:SF1">
    <property type="entry name" value="TWO-COMPONENT RESPONSE REGULATOR ARR22"/>
    <property type="match status" value="1"/>
</dbReference>
<evidence type="ECO:0000256" key="2">
    <source>
        <dbReference type="SAM" id="Coils"/>
    </source>
</evidence>
<dbReference type="Gene3D" id="3.40.50.2300">
    <property type="match status" value="1"/>
</dbReference>
<reference evidence="5 6" key="1">
    <citation type="submission" date="2017-09" db="EMBL/GenBank/DDBJ databases">
        <title>Arcobacter canalis sp. nov., a new species isolated from a water canal contaminated with urban sewage.</title>
        <authorList>
            <person name="Perez-Cataluna A."/>
            <person name="Salas-Masso N."/>
            <person name="Figueras M.J."/>
        </authorList>
    </citation>
    <scope>NUCLEOTIDE SEQUENCE [LARGE SCALE GENOMIC DNA]</scope>
    <source>
        <strain evidence="5 6">F98-3</strain>
    </source>
</reference>
<feature type="domain" description="Response regulatory" evidence="3">
    <location>
        <begin position="14"/>
        <end position="130"/>
    </location>
</feature>
<gene>
    <name evidence="4" type="ORF">AMOL_1380</name>
    <name evidence="5" type="ORF">CPU12_06940</name>
</gene>
<dbReference type="SUPFAM" id="SSF52172">
    <property type="entry name" value="CheY-like"/>
    <property type="match status" value="1"/>
</dbReference>
<keyword evidence="6" id="KW-1185">Reference proteome</keyword>
<accession>A0A2G1DIE4</accession>
<evidence type="ECO:0000313" key="4">
    <source>
        <dbReference type="EMBL" id="AXX92355.1"/>
    </source>
</evidence>
<dbReference type="Proteomes" id="UP000221222">
    <property type="component" value="Unassembled WGS sequence"/>
</dbReference>
<dbReference type="EMBL" id="CP032098">
    <property type="protein sequence ID" value="AXX92355.1"/>
    <property type="molecule type" value="Genomic_DNA"/>
</dbReference>
<name>A0A2G1DIE4_9BACT</name>
<feature type="coiled-coil region" evidence="2">
    <location>
        <begin position="136"/>
        <end position="166"/>
    </location>
</feature>
<evidence type="ECO:0000313" key="6">
    <source>
        <dbReference type="Proteomes" id="UP000221222"/>
    </source>
</evidence>
<dbReference type="InterPro" id="IPR011006">
    <property type="entry name" value="CheY-like_superfamily"/>
</dbReference>
<dbReference type="EMBL" id="NXFY01000008">
    <property type="protein sequence ID" value="PHO18194.1"/>
    <property type="molecule type" value="Genomic_DNA"/>
</dbReference>
<dbReference type="SMART" id="SM00448">
    <property type="entry name" value="REC"/>
    <property type="match status" value="1"/>
</dbReference>
<protein>
    <submittedName>
        <fullName evidence="4 5">Response regulator</fullName>
    </submittedName>
</protein>
<dbReference type="RefSeq" id="WP_099342370.1">
    <property type="nucleotide sequence ID" value="NZ_CP032098.1"/>
</dbReference>
<dbReference type="GO" id="GO:0000160">
    <property type="term" value="P:phosphorelay signal transduction system"/>
    <property type="evidence" value="ECO:0007669"/>
    <property type="project" value="InterPro"/>
</dbReference>
<dbReference type="PROSITE" id="PS50110">
    <property type="entry name" value="RESPONSE_REGULATORY"/>
    <property type="match status" value="1"/>
</dbReference>
<evidence type="ECO:0000259" key="3">
    <source>
        <dbReference type="PROSITE" id="PS50110"/>
    </source>
</evidence>
<sequence length="185" mass="21792">MQNSINLELMKNLTVLYVEDEQDIRNNLQSCFSSMFKKCITAKDGKEGFNKFMKHQNEIDVIITDLNMPHIDGINMIKKIKSINHKIACIITTAYSDKQYLIDSINYGVNHYILKPFKIESLLREVEKSYLSIHYVNKLKEQNEQIENLARVFNSTKEELKKENNKELNIKLTIFSEIMQLLDRR</sequence>
<dbReference type="CDD" id="cd17536">
    <property type="entry name" value="REC_YesN-like"/>
    <property type="match status" value="1"/>
</dbReference>
<dbReference type="KEGG" id="amol:AMOL_1380"/>
<evidence type="ECO:0000313" key="7">
    <source>
        <dbReference type="Proteomes" id="UP000262712"/>
    </source>
</evidence>
<organism evidence="5 6">
    <name type="scientific">Malaciobacter molluscorum LMG 25693</name>
    <dbReference type="NCBI Taxonomy" id="870501"/>
    <lineage>
        <taxon>Bacteria</taxon>
        <taxon>Pseudomonadati</taxon>
        <taxon>Campylobacterota</taxon>
        <taxon>Epsilonproteobacteria</taxon>
        <taxon>Campylobacterales</taxon>
        <taxon>Arcobacteraceae</taxon>
        <taxon>Malaciobacter</taxon>
    </lineage>
</organism>
<evidence type="ECO:0000313" key="5">
    <source>
        <dbReference type="EMBL" id="PHO18194.1"/>
    </source>
</evidence>
<dbReference type="InterPro" id="IPR052048">
    <property type="entry name" value="ST_Response_Regulator"/>
</dbReference>
<dbReference type="AlphaFoldDB" id="A0A2G1DIE4"/>
<proteinExistence type="predicted"/>
<dbReference type="Proteomes" id="UP000262712">
    <property type="component" value="Chromosome"/>
</dbReference>
<evidence type="ECO:0000256" key="1">
    <source>
        <dbReference type="PROSITE-ProRule" id="PRU00169"/>
    </source>
</evidence>
<reference evidence="4 7" key="2">
    <citation type="submission" date="2018-08" db="EMBL/GenBank/DDBJ databases">
        <title>Complete genome of the Arcobacter molluscorum type strain LMG 25693.</title>
        <authorList>
            <person name="Miller W.G."/>
            <person name="Yee E."/>
            <person name="Bono J.L."/>
        </authorList>
    </citation>
    <scope>NUCLEOTIDE SEQUENCE [LARGE SCALE GENOMIC DNA]</scope>
    <source>
        <strain evidence="4 7">CECT 7696</strain>
    </source>
</reference>
<dbReference type="InterPro" id="IPR001789">
    <property type="entry name" value="Sig_transdc_resp-reg_receiver"/>
</dbReference>
<keyword evidence="2" id="KW-0175">Coiled coil</keyword>
<dbReference type="Pfam" id="PF00072">
    <property type="entry name" value="Response_reg"/>
    <property type="match status" value="1"/>
</dbReference>
<keyword evidence="1" id="KW-0597">Phosphoprotein</keyword>
<dbReference type="PANTHER" id="PTHR43228">
    <property type="entry name" value="TWO-COMPONENT RESPONSE REGULATOR"/>
    <property type="match status" value="1"/>
</dbReference>